<evidence type="ECO:0000256" key="2">
    <source>
        <dbReference type="ARBA" id="ARBA00022840"/>
    </source>
</evidence>
<dbReference type="GO" id="GO:0005524">
    <property type="term" value="F:ATP binding"/>
    <property type="evidence" value="ECO:0007669"/>
    <property type="project" value="UniProtKB-KW"/>
</dbReference>
<dbReference type="OrthoDB" id="267323at2759"/>
<dbReference type="GO" id="GO:0006000">
    <property type="term" value="P:fructose metabolic process"/>
    <property type="evidence" value="ECO:0007669"/>
    <property type="project" value="InterPro"/>
</dbReference>
<dbReference type="InterPro" id="IPR003094">
    <property type="entry name" value="6Pfruct_kin"/>
</dbReference>
<dbReference type="PANTHER" id="PTHR10606">
    <property type="entry name" value="6-PHOSPHOFRUCTO-2-KINASE/FRUCTOSE-2,6-BISPHOSPHATASE"/>
    <property type="match status" value="1"/>
</dbReference>
<evidence type="ECO:0000313" key="6">
    <source>
        <dbReference type="WBParaSite" id="SBAD_0000643601-mRNA-1"/>
    </source>
</evidence>
<feature type="domain" description="6-phosphofructo-2-kinase" evidence="3">
    <location>
        <begin position="61"/>
        <end position="107"/>
    </location>
</feature>
<dbReference type="EMBL" id="UZAM01009558">
    <property type="protein sequence ID" value="VDP09483.1"/>
    <property type="molecule type" value="Genomic_DNA"/>
</dbReference>
<dbReference type="Proteomes" id="UP000270296">
    <property type="component" value="Unassembled WGS sequence"/>
</dbReference>
<evidence type="ECO:0000313" key="4">
    <source>
        <dbReference type="EMBL" id="VDP09483.1"/>
    </source>
</evidence>
<gene>
    <name evidence="4" type="ORF">SBAD_LOCUS6196</name>
</gene>
<dbReference type="WBParaSite" id="SBAD_0000643601-mRNA-1">
    <property type="protein sequence ID" value="SBAD_0000643601-mRNA-1"/>
    <property type="gene ID" value="SBAD_0000643601"/>
</dbReference>
<organism evidence="6">
    <name type="scientific">Soboliphyme baturini</name>
    <dbReference type="NCBI Taxonomy" id="241478"/>
    <lineage>
        <taxon>Eukaryota</taxon>
        <taxon>Metazoa</taxon>
        <taxon>Ecdysozoa</taxon>
        <taxon>Nematoda</taxon>
        <taxon>Enoplea</taxon>
        <taxon>Dorylaimia</taxon>
        <taxon>Dioctophymatida</taxon>
        <taxon>Dioctophymatoidea</taxon>
        <taxon>Soboliphymatidae</taxon>
        <taxon>Soboliphyme</taxon>
    </lineage>
</organism>
<dbReference type="InterPro" id="IPR027417">
    <property type="entry name" value="P-loop_NTPase"/>
</dbReference>
<dbReference type="Gene3D" id="3.40.50.300">
    <property type="entry name" value="P-loop containing nucleotide triphosphate hydrolases"/>
    <property type="match status" value="1"/>
</dbReference>
<sequence length="126" mass="14336">MNELLVSHPTKHDIGQITQAWNDSRQRKYSMHICKLHKNPPSTSPEVENSSESVQTEKDNIVKLPLVLCVVGLPARGKTCMTKKLSRYLNWSGFKSKVFNQPDYQTSFGIKSILDLDHGEFCAMEK</sequence>
<dbReference type="Pfam" id="PF01591">
    <property type="entry name" value="6PF2K"/>
    <property type="match status" value="1"/>
</dbReference>
<dbReference type="GO" id="GO:0004331">
    <property type="term" value="F:fructose-2,6-bisphosphate 2-phosphatase activity"/>
    <property type="evidence" value="ECO:0007669"/>
    <property type="project" value="TreeGrafter"/>
</dbReference>
<evidence type="ECO:0000313" key="5">
    <source>
        <dbReference type="Proteomes" id="UP000270296"/>
    </source>
</evidence>
<dbReference type="GO" id="GO:0005829">
    <property type="term" value="C:cytosol"/>
    <property type="evidence" value="ECO:0007669"/>
    <property type="project" value="TreeGrafter"/>
</dbReference>
<protein>
    <submittedName>
        <fullName evidence="6">6PF2K domain-containing protein</fullName>
    </submittedName>
</protein>
<dbReference type="InterPro" id="IPR013079">
    <property type="entry name" value="6Phosfructo_kin"/>
</dbReference>
<accession>A0A183IRE9</accession>
<dbReference type="SUPFAM" id="SSF52540">
    <property type="entry name" value="P-loop containing nucleoside triphosphate hydrolases"/>
    <property type="match status" value="1"/>
</dbReference>
<evidence type="ECO:0000256" key="1">
    <source>
        <dbReference type="ARBA" id="ARBA00022741"/>
    </source>
</evidence>
<reference evidence="4 5" key="2">
    <citation type="submission" date="2018-11" db="EMBL/GenBank/DDBJ databases">
        <authorList>
            <consortium name="Pathogen Informatics"/>
        </authorList>
    </citation>
    <scope>NUCLEOTIDE SEQUENCE [LARGE SCALE GENOMIC DNA]</scope>
</reference>
<evidence type="ECO:0000259" key="3">
    <source>
        <dbReference type="Pfam" id="PF01591"/>
    </source>
</evidence>
<keyword evidence="2" id="KW-0067">ATP-binding</keyword>
<dbReference type="GO" id="GO:0003873">
    <property type="term" value="F:6-phosphofructo-2-kinase activity"/>
    <property type="evidence" value="ECO:0007669"/>
    <property type="project" value="InterPro"/>
</dbReference>
<keyword evidence="5" id="KW-1185">Reference proteome</keyword>
<dbReference type="GO" id="GO:0006003">
    <property type="term" value="P:fructose 2,6-bisphosphate metabolic process"/>
    <property type="evidence" value="ECO:0007669"/>
    <property type="project" value="InterPro"/>
</dbReference>
<name>A0A183IRE9_9BILA</name>
<dbReference type="PANTHER" id="PTHR10606:SF44">
    <property type="entry name" value="6-PHOSPHOFRUCTO 2-KINASE_FRUCTOSE 2,6-BISPHOSPHATASE LONG FORM"/>
    <property type="match status" value="1"/>
</dbReference>
<keyword evidence="1" id="KW-0547">Nucleotide-binding</keyword>
<proteinExistence type="predicted"/>
<dbReference type="AlphaFoldDB" id="A0A183IRE9"/>
<reference evidence="6" key="1">
    <citation type="submission" date="2016-06" db="UniProtKB">
        <authorList>
            <consortium name="WormBaseParasite"/>
        </authorList>
    </citation>
    <scope>IDENTIFICATION</scope>
</reference>